<gene>
    <name evidence="2" type="ORF">MAR_004991</name>
</gene>
<sequence>MREYNHKNVIPAMYLVIGTIFLLASASKYGFAKAQQPPPTQTQLQAIYTNPEVGVQLEMLLQTAENTSAITAEQAGISPMVDMAI</sequence>
<keyword evidence="3" id="KW-1185">Reference proteome</keyword>
<keyword evidence="1" id="KW-0812">Transmembrane</keyword>
<organism evidence="2 3">
    <name type="scientific">Mya arenaria</name>
    <name type="common">Soft-shell clam</name>
    <dbReference type="NCBI Taxonomy" id="6604"/>
    <lineage>
        <taxon>Eukaryota</taxon>
        <taxon>Metazoa</taxon>
        <taxon>Spiralia</taxon>
        <taxon>Lophotrochozoa</taxon>
        <taxon>Mollusca</taxon>
        <taxon>Bivalvia</taxon>
        <taxon>Autobranchia</taxon>
        <taxon>Heteroconchia</taxon>
        <taxon>Euheterodonta</taxon>
        <taxon>Imparidentia</taxon>
        <taxon>Neoheterodontei</taxon>
        <taxon>Myida</taxon>
        <taxon>Myoidea</taxon>
        <taxon>Myidae</taxon>
        <taxon>Mya</taxon>
    </lineage>
</organism>
<feature type="non-terminal residue" evidence="2">
    <location>
        <position position="85"/>
    </location>
</feature>
<keyword evidence="1" id="KW-0472">Membrane</keyword>
<name>A0ABY7F1Z9_MYAAR</name>
<keyword evidence="1" id="KW-1133">Transmembrane helix</keyword>
<protein>
    <submittedName>
        <fullName evidence="2">Uncharacterized protein</fullName>
    </submittedName>
</protein>
<reference evidence="2" key="1">
    <citation type="submission" date="2022-11" db="EMBL/GenBank/DDBJ databases">
        <title>Centuries of genome instability and evolution in soft-shell clam transmissible cancer (bioRxiv).</title>
        <authorList>
            <person name="Hart S.F.M."/>
            <person name="Yonemitsu M.A."/>
            <person name="Giersch R.M."/>
            <person name="Beal B.F."/>
            <person name="Arriagada G."/>
            <person name="Davis B.W."/>
            <person name="Ostrander E.A."/>
            <person name="Goff S.P."/>
            <person name="Metzger M.J."/>
        </authorList>
    </citation>
    <scope>NUCLEOTIDE SEQUENCE</scope>
    <source>
        <strain evidence="2">MELC-2E11</strain>
        <tissue evidence="2">Siphon/mantle</tissue>
    </source>
</reference>
<evidence type="ECO:0000256" key="1">
    <source>
        <dbReference type="SAM" id="Phobius"/>
    </source>
</evidence>
<feature type="transmembrane region" description="Helical" evidence="1">
    <location>
        <begin position="12"/>
        <end position="31"/>
    </location>
</feature>
<evidence type="ECO:0000313" key="2">
    <source>
        <dbReference type="EMBL" id="WAR14886.1"/>
    </source>
</evidence>
<proteinExistence type="predicted"/>
<evidence type="ECO:0000313" key="3">
    <source>
        <dbReference type="Proteomes" id="UP001164746"/>
    </source>
</evidence>
<dbReference type="EMBL" id="CP111020">
    <property type="protein sequence ID" value="WAR14886.1"/>
    <property type="molecule type" value="Genomic_DNA"/>
</dbReference>
<dbReference type="Proteomes" id="UP001164746">
    <property type="component" value="Chromosome 9"/>
</dbReference>
<accession>A0ABY7F1Z9</accession>